<reference evidence="3 4" key="1">
    <citation type="submission" date="2018-09" db="EMBL/GenBank/DDBJ databases">
        <authorList>
            <person name="Wang F."/>
        </authorList>
    </citation>
    <scope>NUCLEOTIDE SEQUENCE [LARGE SCALE GENOMIC DNA]</scope>
    <source>
        <strain evidence="3 4">PLHSC7-2</strain>
    </source>
</reference>
<evidence type="ECO:0000313" key="3">
    <source>
        <dbReference type="EMBL" id="RJG42618.1"/>
    </source>
</evidence>
<protein>
    <submittedName>
        <fullName evidence="3">Uncharacterized protein</fullName>
    </submittedName>
</protein>
<keyword evidence="4" id="KW-1185">Reference proteome</keyword>
<dbReference type="OrthoDB" id="5895465at2"/>
<feature type="compositionally biased region" description="Polar residues" evidence="1">
    <location>
        <begin position="21"/>
        <end position="30"/>
    </location>
</feature>
<dbReference type="AlphaFoldDB" id="A0A418YDJ8"/>
<evidence type="ECO:0000313" key="4">
    <source>
        <dbReference type="Proteomes" id="UP000283255"/>
    </source>
</evidence>
<dbReference type="Proteomes" id="UP000283255">
    <property type="component" value="Unassembled WGS sequence"/>
</dbReference>
<gene>
    <name evidence="3" type="ORF">D1Z90_12175</name>
</gene>
<name>A0A418YDJ8_9GAMM</name>
<proteinExistence type="predicted"/>
<dbReference type="RefSeq" id="WP_119911044.1">
    <property type="nucleotide sequence ID" value="NZ_QZCH01000015.1"/>
</dbReference>
<feature type="region of interest" description="Disordered" evidence="1">
    <location>
        <begin position="20"/>
        <end position="42"/>
    </location>
</feature>
<organism evidence="3 4">
    <name type="scientific">Motilimonas pumila</name>
    <dbReference type="NCBI Taxonomy" id="2303987"/>
    <lineage>
        <taxon>Bacteria</taxon>
        <taxon>Pseudomonadati</taxon>
        <taxon>Pseudomonadota</taxon>
        <taxon>Gammaproteobacteria</taxon>
        <taxon>Alteromonadales</taxon>
        <taxon>Alteromonadales genera incertae sedis</taxon>
        <taxon>Motilimonas</taxon>
    </lineage>
</organism>
<keyword evidence="2" id="KW-0732">Signal</keyword>
<feature type="chain" id="PRO_5019342318" evidence="2">
    <location>
        <begin position="21"/>
        <end position="177"/>
    </location>
</feature>
<comment type="caution">
    <text evidence="3">The sequence shown here is derived from an EMBL/GenBank/DDBJ whole genome shotgun (WGS) entry which is preliminary data.</text>
</comment>
<dbReference type="EMBL" id="QZCH01000015">
    <property type="protein sequence ID" value="RJG42618.1"/>
    <property type="molecule type" value="Genomic_DNA"/>
</dbReference>
<sequence length="177" mass="19110">MKKPIIATLILGLAAGSALANSQTPGQSNAHDYHPGAINNTERLGEIDPNYRLTLPSERDGYTAYDNPYMAEQGTYSDYHKPNPSDPAHVADPGSIKITHGPGGLVSTEYTIKNGEFSFSVMCGYTSGPAYWSDSKPAEVCQQAQAMAKDLEAKGKWHEKRMAYTVAPAKIKVDTSS</sequence>
<evidence type="ECO:0000256" key="2">
    <source>
        <dbReference type="SAM" id="SignalP"/>
    </source>
</evidence>
<feature type="signal peptide" evidence="2">
    <location>
        <begin position="1"/>
        <end position="20"/>
    </location>
</feature>
<reference evidence="3 4" key="2">
    <citation type="submission" date="2019-01" db="EMBL/GenBank/DDBJ databases">
        <title>Motilimonas pumilus sp. nov., isolated from the gut of sea cucumber (Apostichopus japonicus).</title>
        <authorList>
            <person name="Wang F.-Q."/>
            <person name="Ren L.-H."/>
            <person name="Lin Y.-W."/>
            <person name="Sun G.-H."/>
            <person name="Du Z.-J."/>
            <person name="Zhao J.-X."/>
            <person name="Liu X.-J."/>
            <person name="Liu L.-J."/>
        </authorList>
    </citation>
    <scope>NUCLEOTIDE SEQUENCE [LARGE SCALE GENOMIC DNA]</scope>
    <source>
        <strain evidence="3 4">PLHSC7-2</strain>
    </source>
</reference>
<evidence type="ECO:0000256" key="1">
    <source>
        <dbReference type="SAM" id="MobiDB-lite"/>
    </source>
</evidence>
<accession>A0A418YDJ8</accession>